<feature type="region of interest" description="Disordered" evidence="1">
    <location>
        <begin position="88"/>
        <end position="115"/>
    </location>
</feature>
<evidence type="ECO:0000313" key="3">
    <source>
        <dbReference type="Proteomes" id="UP000027195"/>
    </source>
</evidence>
<dbReference type="InParanoid" id="A0A067MCT7"/>
<accession>A0A067MCT7</accession>
<evidence type="ECO:0000313" key="2">
    <source>
        <dbReference type="EMBL" id="KDQ09702.1"/>
    </source>
</evidence>
<protein>
    <submittedName>
        <fullName evidence="2">Uncharacterized protein</fullName>
    </submittedName>
</protein>
<dbReference type="Proteomes" id="UP000027195">
    <property type="component" value="Unassembled WGS sequence"/>
</dbReference>
<dbReference type="HOGENOM" id="CLU_2108652_0_0_1"/>
<organism evidence="2 3">
    <name type="scientific">Botryobasidium botryosum (strain FD-172 SS1)</name>
    <dbReference type="NCBI Taxonomy" id="930990"/>
    <lineage>
        <taxon>Eukaryota</taxon>
        <taxon>Fungi</taxon>
        <taxon>Dikarya</taxon>
        <taxon>Basidiomycota</taxon>
        <taxon>Agaricomycotina</taxon>
        <taxon>Agaricomycetes</taxon>
        <taxon>Cantharellales</taxon>
        <taxon>Botryobasidiaceae</taxon>
        <taxon>Botryobasidium</taxon>
    </lineage>
</organism>
<keyword evidence="3" id="KW-1185">Reference proteome</keyword>
<dbReference type="EMBL" id="KL198075">
    <property type="protein sequence ID" value="KDQ09702.1"/>
    <property type="molecule type" value="Genomic_DNA"/>
</dbReference>
<feature type="compositionally biased region" description="Low complexity" evidence="1">
    <location>
        <begin position="90"/>
        <end position="102"/>
    </location>
</feature>
<sequence>MNPIRLVPYASSSISNARLSRDQRRQARRVPARPHWILVELFSDLHTYRAERSLEGFRRRREKIWTPAYVTSIVLAICTIGAWDRAGEISSTSSSARTDTSTPMKRRDKKSREML</sequence>
<evidence type="ECO:0000256" key="1">
    <source>
        <dbReference type="SAM" id="MobiDB-lite"/>
    </source>
</evidence>
<proteinExistence type="predicted"/>
<reference evidence="3" key="1">
    <citation type="journal article" date="2014" name="Proc. Natl. Acad. Sci. U.S.A.">
        <title>Extensive sampling of basidiomycete genomes demonstrates inadequacy of the white-rot/brown-rot paradigm for wood decay fungi.</title>
        <authorList>
            <person name="Riley R."/>
            <person name="Salamov A.A."/>
            <person name="Brown D.W."/>
            <person name="Nagy L.G."/>
            <person name="Floudas D."/>
            <person name="Held B.W."/>
            <person name="Levasseur A."/>
            <person name="Lombard V."/>
            <person name="Morin E."/>
            <person name="Otillar R."/>
            <person name="Lindquist E.A."/>
            <person name="Sun H."/>
            <person name="LaButti K.M."/>
            <person name="Schmutz J."/>
            <person name="Jabbour D."/>
            <person name="Luo H."/>
            <person name="Baker S.E."/>
            <person name="Pisabarro A.G."/>
            <person name="Walton J.D."/>
            <person name="Blanchette R.A."/>
            <person name="Henrissat B."/>
            <person name="Martin F."/>
            <person name="Cullen D."/>
            <person name="Hibbett D.S."/>
            <person name="Grigoriev I.V."/>
        </authorList>
    </citation>
    <scope>NUCLEOTIDE SEQUENCE [LARGE SCALE GENOMIC DNA]</scope>
    <source>
        <strain evidence="3">FD-172 SS1</strain>
    </source>
</reference>
<gene>
    <name evidence="2" type="ORF">BOTBODRAFT_642155</name>
</gene>
<name>A0A067MCT7_BOTB1</name>
<dbReference type="AlphaFoldDB" id="A0A067MCT7"/>